<reference evidence="1" key="1">
    <citation type="submission" date="2019-11" db="EMBL/GenBank/DDBJ databases">
        <title>Genomic insights into an expanded diversity of filamentous marine cyanobacteria reveals the extraordinary biosynthetic potential of Moorea and Okeania.</title>
        <authorList>
            <person name="Ferreira Leao T."/>
            <person name="Wang M."/>
            <person name="Moss N."/>
            <person name="Da Silva R."/>
            <person name="Sanders J."/>
            <person name="Nurk S."/>
            <person name="Gurevich A."/>
            <person name="Humphrey G."/>
            <person name="Reher R."/>
            <person name="Zhu Q."/>
            <person name="Belda-Ferre P."/>
            <person name="Glukhov E."/>
            <person name="Rex R."/>
            <person name="Dorrestein P.C."/>
            <person name="Knight R."/>
            <person name="Pevzner P."/>
            <person name="Gerwick W.H."/>
            <person name="Gerwick L."/>
        </authorList>
    </citation>
    <scope>NUCLEOTIDE SEQUENCE</scope>
    <source>
        <strain evidence="1">SIO1C4</strain>
    </source>
</reference>
<accession>A0A6B3NI02</accession>
<gene>
    <name evidence="1" type="ORF">F6J89_27855</name>
</gene>
<dbReference type="AlphaFoldDB" id="A0A6B3NI02"/>
<proteinExistence type="predicted"/>
<sequence length="173" mass="20108">MKVIGQFSGNVLTKLWDWVRSQNLDNCVRSRYAPQRLERWYGFGSNLQSLKNGRAKIFPAERPSNPIIQLGDELYPGWHSLLVCGGKTDIGWHFDHGHFTKEAVMVNLGESIYSECSAFNGYKPIEWTEHKITDGMVVEIDIKRLHCAQQISATRFNLTWRKFKPEYLEQLQF</sequence>
<protein>
    <submittedName>
        <fullName evidence="1">Uncharacterized protein</fullName>
    </submittedName>
</protein>
<dbReference type="EMBL" id="JAAHFQ010000786">
    <property type="protein sequence ID" value="NER31330.1"/>
    <property type="molecule type" value="Genomic_DNA"/>
</dbReference>
<organism evidence="1">
    <name type="scientific">Symploca sp. SIO1C4</name>
    <dbReference type="NCBI Taxonomy" id="2607765"/>
    <lineage>
        <taxon>Bacteria</taxon>
        <taxon>Bacillati</taxon>
        <taxon>Cyanobacteriota</taxon>
        <taxon>Cyanophyceae</taxon>
        <taxon>Coleofasciculales</taxon>
        <taxon>Coleofasciculaceae</taxon>
        <taxon>Symploca</taxon>
    </lineage>
</organism>
<evidence type="ECO:0000313" key="1">
    <source>
        <dbReference type="EMBL" id="NER31330.1"/>
    </source>
</evidence>
<name>A0A6B3NI02_9CYAN</name>
<comment type="caution">
    <text evidence="1">The sequence shown here is derived from an EMBL/GenBank/DDBJ whole genome shotgun (WGS) entry which is preliminary data.</text>
</comment>